<keyword evidence="1" id="KW-0472">Membrane</keyword>
<dbReference type="RefSeq" id="WP_008412596.1">
    <property type="nucleotide sequence ID" value="NZ_CAOS01000013.1"/>
</dbReference>
<evidence type="ECO:0000313" key="3">
    <source>
        <dbReference type="Proteomes" id="UP000009315"/>
    </source>
</evidence>
<feature type="transmembrane region" description="Helical" evidence="1">
    <location>
        <begin position="6"/>
        <end position="28"/>
    </location>
</feature>
<dbReference type="NCBIfam" id="TIGR02896">
    <property type="entry name" value="spore_III_AF"/>
    <property type="match status" value="1"/>
</dbReference>
<comment type="caution">
    <text evidence="2">The sequence shown here is derived from an EMBL/GenBank/DDBJ whole genome shotgun (WGS) entry which is preliminary data.</text>
</comment>
<dbReference type="STRING" id="1121428.DESHY_60082"/>
<keyword evidence="3" id="KW-1185">Reference proteome</keyword>
<dbReference type="InterPro" id="IPR014245">
    <property type="entry name" value="Spore_III_AF"/>
</dbReference>
<gene>
    <name evidence="2" type="ORF">DESHY_60082</name>
</gene>
<name>K8E0F0_9FIRM</name>
<accession>K8E0F0</accession>
<keyword evidence="1" id="KW-0812">Transmembrane</keyword>
<dbReference type="AlphaFoldDB" id="K8E0F0"/>
<keyword evidence="1" id="KW-1133">Transmembrane helix</keyword>
<dbReference type="eggNOG" id="ENOG503322G">
    <property type="taxonomic scope" value="Bacteria"/>
</dbReference>
<feature type="transmembrane region" description="Helical" evidence="1">
    <location>
        <begin position="35"/>
        <end position="54"/>
    </location>
</feature>
<dbReference type="Proteomes" id="UP000009315">
    <property type="component" value="Unassembled WGS sequence"/>
</dbReference>
<evidence type="ECO:0000256" key="1">
    <source>
        <dbReference type="SAM" id="Phobius"/>
    </source>
</evidence>
<evidence type="ECO:0000313" key="2">
    <source>
        <dbReference type="EMBL" id="CCO08910.1"/>
    </source>
</evidence>
<organism evidence="2 3">
    <name type="scientific">Desulforamulus hydrothermalis Lam5 = DSM 18033</name>
    <dbReference type="NCBI Taxonomy" id="1121428"/>
    <lineage>
        <taxon>Bacteria</taxon>
        <taxon>Bacillati</taxon>
        <taxon>Bacillota</taxon>
        <taxon>Clostridia</taxon>
        <taxon>Eubacteriales</taxon>
        <taxon>Peptococcaceae</taxon>
        <taxon>Desulforamulus</taxon>
    </lineage>
</organism>
<sequence>MIGLEIIKMLVQSLVIIIVLAVFLEMLLPGSQMHAYVKMVMGLLVIVLVLEAGAKLVRQDFQLALPAISQRTALPSAAGIMAEGQKLREQQKQLAAAEYRQGLEKQVLALARLQNRLHVTGVQVKINQQAGNQDFGRLTGIVLEIDRSAAEGKTGIADIEPVKVTWEANSQPETAPGDGLAGSEQARRLAQTVANFYNLPLEQVQVVEKSRQAD</sequence>
<reference evidence="2 3" key="1">
    <citation type="journal article" date="2013" name="Genome Announc.">
        <title>Genome Sequence of the Sulfate-Reducing Bacterium Desulfotomaculum hydrothermale Lam5(T).</title>
        <authorList>
            <person name="Amin O."/>
            <person name="Fardeau M.L."/>
            <person name="Valette O."/>
            <person name="Hirschler-Rea A."/>
            <person name="Barbe V."/>
            <person name="Medigue C."/>
            <person name="Vacherie B."/>
            <person name="Ollivier B."/>
            <person name="Bertin P.N."/>
            <person name="Dolla A."/>
        </authorList>
    </citation>
    <scope>NUCLEOTIDE SEQUENCE [LARGE SCALE GENOMIC DNA]</scope>
    <source>
        <strain evidence="3">Lam5 / DSM 18033</strain>
    </source>
</reference>
<dbReference type="OrthoDB" id="1681124at2"/>
<protein>
    <submittedName>
        <fullName evidence="2">Sporulation stage III protein AF</fullName>
    </submittedName>
</protein>
<dbReference type="EMBL" id="CAOS01000013">
    <property type="protein sequence ID" value="CCO08910.1"/>
    <property type="molecule type" value="Genomic_DNA"/>
</dbReference>
<dbReference type="Pfam" id="PF09581">
    <property type="entry name" value="Spore_III_AF"/>
    <property type="match status" value="1"/>
</dbReference>
<proteinExistence type="predicted"/>